<evidence type="ECO:0000256" key="3">
    <source>
        <dbReference type="ARBA" id="ARBA00022598"/>
    </source>
</evidence>
<organism evidence="10 11">
    <name type="scientific">Cohnella thailandensis</name>
    <dbReference type="NCBI Taxonomy" id="557557"/>
    <lineage>
        <taxon>Bacteria</taxon>
        <taxon>Bacillati</taxon>
        <taxon>Bacillota</taxon>
        <taxon>Bacilli</taxon>
        <taxon>Bacillales</taxon>
        <taxon>Paenibacillaceae</taxon>
        <taxon>Cohnella</taxon>
    </lineage>
</organism>
<feature type="binding site" evidence="7">
    <location>
        <position position="107"/>
    </location>
    <ligand>
        <name>ATP</name>
        <dbReference type="ChEBI" id="CHEBI:30616"/>
    </ligand>
</feature>
<dbReference type="GO" id="GO:0042709">
    <property type="term" value="C:succinate-CoA ligase complex"/>
    <property type="evidence" value="ECO:0007669"/>
    <property type="project" value="TreeGrafter"/>
</dbReference>
<dbReference type="PIRSF" id="PIRSF001554">
    <property type="entry name" value="SucCS_beta"/>
    <property type="match status" value="1"/>
</dbReference>
<keyword evidence="2 7" id="KW-0816">Tricarboxylic acid cycle</keyword>
<dbReference type="PROSITE" id="PS01217">
    <property type="entry name" value="SUCCINYL_COA_LIG_3"/>
    <property type="match status" value="1"/>
</dbReference>
<keyword evidence="3 7" id="KW-0436">Ligase</keyword>
<reference evidence="10 11" key="1">
    <citation type="submission" date="2020-08" db="EMBL/GenBank/DDBJ databases">
        <title>Cohnella phylogeny.</title>
        <authorList>
            <person name="Dunlap C."/>
        </authorList>
    </citation>
    <scope>NUCLEOTIDE SEQUENCE [LARGE SCALE GENOMIC DNA]</scope>
    <source>
        <strain evidence="10 11">DSM 25241</strain>
    </source>
</reference>
<comment type="similarity">
    <text evidence="1 7">Belongs to the succinate/malate CoA ligase beta subunit family.</text>
</comment>
<evidence type="ECO:0000256" key="7">
    <source>
        <dbReference type="HAMAP-Rule" id="MF_00558"/>
    </source>
</evidence>
<dbReference type="InterPro" id="IPR013650">
    <property type="entry name" value="ATP-grasp_succ-CoA_synth-type"/>
</dbReference>
<dbReference type="HAMAP" id="MF_00558">
    <property type="entry name" value="Succ_CoA_beta"/>
    <property type="match status" value="1"/>
</dbReference>
<feature type="binding site" evidence="7">
    <location>
        <begin position="321"/>
        <end position="323"/>
    </location>
    <ligand>
        <name>substrate</name>
        <note>ligand shared with subunit alpha</note>
    </ligand>
</feature>
<evidence type="ECO:0000256" key="2">
    <source>
        <dbReference type="ARBA" id="ARBA00022532"/>
    </source>
</evidence>
<sequence length="386" mass="41151">MNIHEYQGKAVLRQYGVTVPNGKVAFSVEEAVSAAQELGTPVVVVKAQIHAGGRGKAGGVKVAKGLDEVKQYAEQILGKVLVTHQTGPEGKEVKRLLIEEGCDIKKEYYIGLVVDRGTGRVVLMGSEEGGTEIEEVAAHSPEKIIKEVVDPAVGLTTFQARRLAYAINIPNELINKAVKFILSLYAAFVDKDCSIAEINPLVVTGGGDIIALDAKLNFDSNALFRHKDIVELRDLDEEDEKEIQASKFDLSYIALDGNIGCMVNGAGLAMATMDIIKYYGGEPANFLDVGGGATKEKVTEAFKIILSDANVKGIFVNIFGGIMKCDIIAEGVVAAARELGLDKPLVVRLEGTNVNLGKEILNNSGLNIVAADSMADGAQKIVALVK</sequence>
<feature type="binding site" evidence="7">
    <location>
        <position position="264"/>
    </location>
    <ligand>
        <name>substrate</name>
        <note>ligand shared with subunit alpha</note>
    </ligand>
</feature>
<keyword evidence="4 7" id="KW-0479">Metal-binding</keyword>
<evidence type="ECO:0000313" key="11">
    <source>
        <dbReference type="Proteomes" id="UP000535838"/>
    </source>
</evidence>
<evidence type="ECO:0000259" key="9">
    <source>
        <dbReference type="PROSITE" id="PS50975"/>
    </source>
</evidence>
<dbReference type="NCBIfam" id="NF001913">
    <property type="entry name" value="PRK00696.1"/>
    <property type="match status" value="1"/>
</dbReference>
<dbReference type="EMBL" id="JACJVQ010000019">
    <property type="protein sequence ID" value="MBB6636687.1"/>
    <property type="molecule type" value="Genomic_DNA"/>
</dbReference>
<dbReference type="InterPro" id="IPR017866">
    <property type="entry name" value="Succ-CoA_synthase_bsu_CS"/>
</dbReference>
<evidence type="ECO:0000256" key="8">
    <source>
        <dbReference type="PROSITE-ProRule" id="PRU00409"/>
    </source>
</evidence>
<keyword evidence="7 8" id="KW-0067">ATP-binding</keyword>
<comment type="pathway">
    <text evidence="7">Carbohydrate metabolism; tricarboxylic acid cycle; succinate from succinyl-CoA (ligase route): step 1/1.</text>
</comment>
<dbReference type="UniPathway" id="UPA00223">
    <property type="reaction ID" value="UER00999"/>
</dbReference>
<name>A0A841T4A1_9BACL</name>
<dbReference type="SUPFAM" id="SSF56059">
    <property type="entry name" value="Glutathione synthetase ATP-binding domain-like"/>
    <property type="match status" value="1"/>
</dbReference>
<dbReference type="RefSeq" id="WP_185121895.1">
    <property type="nucleotide sequence ID" value="NZ_JACJVQ010000019.1"/>
</dbReference>
<dbReference type="GO" id="GO:0004775">
    <property type="term" value="F:succinate-CoA ligase (ADP-forming) activity"/>
    <property type="evidence" value="ECO:0007669"/>
    <property type="project" value="UniProtKB-UniRule"/>
</dbReference>
<evidence type="ECO:0000256" key="1">
    <source>
        <dbReference type="ARBA" id="ARBA00009182"/>
    </source>
</evidence>
<comment type="caution">
    <text evidence="10">The sequence shown here is derived from an EMBL/GenBank/DDBJ whole genome shotgun (WGS) entry which is preliminary data.</text>
</comment>
<dbReference type="AlphaFoldDB" id="A0A841T4A1"/>
<feature type="binding site" evidence="7">
    <location>
        <position position="213"/>
    </location>
    <ligand>
        <name>Mg(2+)</name>
        <dbReference type="ChEBI" id="CHEBI:18420"/>
    </ligand>
</feature>
<dbReference type="GO" id="GO:0006104">
    <property type="term" value="P:succinyl-CoA metabolic process"/>
    <property type="evidence" value="ECO:0007669"/>
    <property type="project" value="TreeGrafter"/>
</dbReference>
<evidence type="ECO:0000313" key="10">
    <source>
        <dbReference type="EMBL" id="MBB6636687.1"/>
    </source>
</evidence>
<evidence type="ECO:0000256" key="4">
    <source>
        <dbReference type="ARBA" id="ARBA00022723"/>
    </source>
</evidence>
<comment type="function">
    <text evidence="7">Succinyl-CoA synthetase functions in the citric acid cycle (TCA), coupling the hydrolysis of succinyl-CoA to the synthesis of either ATP or GTP and thus represents the only step of substrate-level phosphorylation in the TCA. The beta subunit provides nucleotide specificity of the enzyme and binds the substrate succinate, while the binding sites for coenzyme A and phosphate are found in the alpha subunit.</text>
</comment>
<comment type="cofactor">
    <cofactor evidence="7">
        <name>Mg(2+)</name>
        <dbReference type="ChEBI" id="CHEBI:18420"/>
    </cofactor>
    <text evidence="7">Binds 1 Mg(2+) ion per subunit.</text>
</comment>
<dbReference type="EC" id="6.2.1.5" evidence="7"/>
<dbReference type="SUPFAM" id="SSF52210">
    <property type="entry name" value="Succinyl-CoA synthetase domains"/>
    <property type="match status" value="1"/>
</dbReference>
<dbReference type="Gene3D" id="3.30.1490.20">
    <property type="entry name" value="ATP-grasp fold, A domain"/>
    <property type="match status" value="1"/>
</dbReference>
<evidence type="ECO:0000256" key="5">
    <source>
        <dbReference type="ARBA" id="ARBA00022741"/>
    </source>
</evidence>
<dbReference type="Pfam" id="PF00549">
    <property type="entry name" value="Ligase_CoA"/>
    <property type="match status" value="1"/>
</dbReference>
<evidence type="ECO:0000256" key="6">
    <source>
        <dbReference type="ARBA" id="ARBA00022842"/>
    </source>
</evidence>
<gene>
    <name evidence="7 10" type="primary">sucC</name>
    <name evidence="10" type="ORF">H7B67_21390</name>
</gene>
<dbReference type="GO" id="GO:0006099">
    <property type="term" value="P:tricarboxylic acid cycle"/>
    <property type="evidence" value="ECO:0007669"/>
    <property type="project" value="UniProtKB-UniRule"/>
</dbReference>
<dbReference type="FunFam" id="3.30.1490.20:FF:000002">
    <property type="entry name" value="Succinate--CoA ligase [ADP-forming] subunit beta"/>
    <property type="match status" value="1"/>
</dbReference>
<comment type="catalytic activity">
    <reaction evidence="7">
        <text>GTP + succinate + CoA = succinyl-CoA + GDP + phosphate</text>
        <dbReference type="Rhea" id="RHEA:22120"/>
        <dbReference type="ChEBI" id="CHEBI:30031"/>
        <dbReference type="ChEBI" id="CHEBI:37565"/>
        <dbReference type="ChEBI" id="CHEBI:43474"/>
        <dbReference type="ChEBI" id="CHEBI:57287"/>
        <dbReference type="ChEBI" id="CHEBI:57292"/>
        <dbReference type="ChEBI" id="CHEBI:58189"/>
    </reaction>
</comment>
<feature type="binding site" evidence="7">
    <location>
        <begin position="53"/>
        <end position="55"/>
    </location>
    <ligand>
        <name>ATP</name>
        <dbReference type="ChEBI" id="CHEBI:30616"/>
    </ligand>
</feature>
<comment type="catalytic activity">
    <reaction evidence="7">
        <text>succinate + ATP + CoA = succinyl-CoA + ADP + phosphate</text>
        <dbReference type="Rhea" id="RHEA:17661"/>
        <dbReference type="ChEBI" id="CHEBI:30031"/>
        <dbReference type="ChEBI" id="CHEBI:30616"/>
        <dbReference type="ChEBI" id="CHEBI:43474"/>
        <dbReference type="ChEBI" id="CHEBI:57287"/>
        <dbReference type="ChEBI" id="CHEBI:57292"/>
        <dbReference type="ChEBI" id="CHEBI:456216"/>
        <dbReference type="EC" id="6.2.1.5"/>
    </reaction>
</comment>
<dbReference type="Gene3D" id="3.30.470.20">
    <property type="entry name" value="ATP-grasp fold, B domain"/>
    <property type="match status" value="1"/>
</dbReference>
<accession>A0A841T4A1</accession>
<dbReference type="GO" id="GO:0005524">
    <property type="term" value="F:ATP binding"/>
    <property type="evidence" value="ECO:0007669"/>
    <property type="project" value="UniProtKB-UniRule"/>
</dbReference>
<dbReference type="FunFam" id="3.40.50.261:FF:000001">
    <property type="entry name" value="Succinate--CoA ligase [ADP-forming] subunit beta"/>
    <property type="match status" value="1"/>
</dbReference>
<dbReference type="GO" id="GO:0000287">
    <property type="term" value="F:magnesium ion binding"/>
    <property type="evidence" value="ECO:0007669"/>
    <property type="project" value="UniProtKB-UniRule"/>
</dbReference>
<keyword evidence="6 7" id="KW-0460">Magnesium</keyword>
<feature type="binding site" evidence="7">
    <location>
        <position position="99"/>
    </location>
    <ligand>
        <name>ATP</name>
        <dbReference type="ChEBI" id="CHEBI:30616"/>
    </ligand>
</feature>
<dbReference type="PANTHER" id="PTHR11815:SF10">
    <property type="entry name" value="SUCCINATE--COA LIGASE [GDP-FORMING] SUBUNIT BETA, MITOCHONDRIAL"/>
    <property type="match status" value="1"/>
</dbReference>
<dbReference type="InterPro" id="IPR005811">
    <property type="entry name" value="SUCC_ACL_C"/>
</dbReference>
<proteinExistence type="inferred from homology"/>
<feature type="binding site" evidence="7">
    <location>
        <position position="102"/>
    </location>
    <ligand>
        <name>ATP</name>
        <dbReference type="ChEBI" id="CHEBI:30616"/>
    </ligand>
</feature>
<comment type="subunit">
    <text evidence="7">Heterotetramer of two alpha and two beta subunits.</text>
</comment>
<dbReference type="InterPro" id="IPR011761">
    <property type="entry name" value="ATP-grasp"/>
</dbReference>
<dbReference type="GO" id="GO:0005829">
    <property type="term" value="C:cytosol"/>
    <property type="evidence" value="ECO:0007669"/>
    <property type="project" value="TreeGrafter"/>
</dbReference>
<dbReference type="NCBIfam" id="TIGR01016">
    <property type="entry name" value="sucCoAbeta"/>
    <property type="match status" value="1"/>
</dbReference>
<dbReference type="Pfam" id="PF08442">
    <property type="entry name" value="ATP-grasp_2"/>
    <property type="match status" value="1"/>
</dbReference>
<dbReference type="InterPro" id="IPR016102">
    <property type="entry name" value="Succinyl-CoA_synth-like"/>
</dbReference>
<dbReference type="PANTHER" id="PTHR11815">
    <property type="entry name" value="SUCCINYL-COA SYNTHETASE BETA CHAIN"/>
    <property type="match status" value="1"/>
</dbReference>
<dbReference type="FunFam" id="3.30.470.20:FF:000002">
    <property type="entry name" value="Succinate--CoA ligase [ADP-forming] subunit beta"/>
    <property type="match status" value="1"/>
</dbReference>
<dbReference type="Gene3D" id="3.40.50.261">
    <property type="entry name" value="Succinyl-CoA synthetase domains"/>
    <property type="match status" value="1"/>
</dbReference>
<dbReference type="Proteomes" id="UP000535838">
    <property type="component" value="Unassembled WGS sequence"/>
</dbReference>
<feature type="binding site" evidence="7">
    <location>
        <position position="46"/>
    </location>
    <ligand>
        <name>ATP</name>
        <dbReference type="ChEBI" id="CHEBI:30616"/>
    </ligand>
</feature>
<feature type="binding site" evidence="7">
    <location>
        <position position="199"/>
    </location>
    <ligand>
        <name>Mg(2+)</name>
        <dbReference type="ChEBI" id="CHEBI:18420"/>
    </ligand>
</feature>
<keyword evidence="11" id="KW-1185">Reference proteome</keyword>
<protein>
    <recommendedName>
        <fullName evidence="7">Succinate--CoA ligase [ADP-forming] subunit beta</fullName>
        <ecNumber evidence="7">6.2.1.5</ecNumber>
    </recommendedName>
    <alternativeName>
        <fullName evidence="7">Succinyl-CoA synthetase subunit beta</fullName>
        <shortName evidence="7">SCS-beta</shortName>
    </alternativeName>
</protein>
<dbReference type="InterPro" id="IPR005809">
    <property type="entry name" value="Succ_CoA_ligase-like_bsu"/>
</dbReference>
<feature type="domain" description="ATP-grasp" evidence="9">
    <location>
        <begin position="9"/>
        <end position="231"/>
    </location>
</feature>
<dbReference type="PROSITE" id="PS50975">
    <property type="entry name" value="ATP_GRASP"/>
    <property type="match status" value="1"/>
</dbReference>
<dbReference type="InterPro" id="IPR013815">
    <property type="entry name" value="ATP_grasp_subdomain_1"/>
</dbReference>
<keyword evidence="5 7" id="KW-0547">Nucleotide-binding</keyword>